<dbReference type="EMBL" id="JBHTLH010000015">
    <property type="protein sequence ID" value="MFD1124760.1"/>
    <property type="molecule type" value="Genomic_DNA"/>
</dbReference>
<comment type="caution">
    <text evidence="1">The sequence shown here is derived from an EMBL/GenBank/DDBJ whole genome shotgun (WGS) entry which is preliminary data.</text>
</comment>
<protein>
    <submittedName>
        <fullName evidence="1">Uncharacterized protein</fullName>
    </submittedName>
</protein>
<organism evidence="1 2">
    <name type="scientific">Lentilactobacillus raoultii</name>
    <dbReference type="NCBI Taxonomy" id="1987503"/>
    <lineage>
        <taxon>Bacteria</taxon>
        <taxon>Bacillati</taxon>
        <taxon>Bacillota</taxon>
        <taxon>Bacilli</taxon>
        <taxon>Lactobacillales</taxon>
        <taxon>Lactobacillaceae</taxon>
        <taxon>Lentilactobacillus</taxon>
    </lineage>
</organism>
<proteinExistence type="predicted"/>
<evidence type="ECO:0000313" key="1">
    <source>
        <dbReference type="EMBL" id="MFD1124760.1"/>
    </source>
</evidence>
<dbReference type="Proteomes" id="UP001597156">
    <property type="component" value="Unassembled WGS sequence"/>
</dbReference>
<reference evidence="2" key="1">
    <citation type="journal article" date="2019" name="Int. J. Syst. Evol. Microbiol.">
        <title>The Global Catalogue of Microorganisms (GCM) 10K type strain sequencing project: providing services to taxonomists for standard genome sequencing and annotation.</title>
        <authorList>
            <consortium name="The Broad Institute Genomics Platform"/>
            <consortium name="The Broad Institute Genome Sequencing Center for Infectious Disease"/>
            <person name="Wu L."/>
            <person name="Ma J."/>
        </authorList>
    </citation>
    <scope>NUCLEOTIDE SEQUENCE [LARGE SCALE GENOMIC DNA]</scope>
    <source>
        <strain evidence="2">CCUG 71848</strain>
    </source>
</reference>
<gene>
    <name evidence="1" type="ORF">ACFQ22_05190</name>
</gene>
<keyword evidence="2" id="KW-1185">Reference proteome</keyword>
<sequence>MTLMKQLEMTVFGQLVTGLKSRQRLKKLQKKLQRQKGQATAVAAS</sequence>
<dbReference type="RefSeq" id="WP_162919814.1">
    <property type="nucleotide sequence ID" value="NZ_JBHTLH010000015.1"/>
</dbReference>
<evidence type="ECO:0000313" key="2">
    <source>
        <dbReference type="Proteomes" id="UP001597156"/>
    </source>
</evidence>
<accession>A0ABW3PKB1</accession>
<name>A0ABW3PKB1_9LACO</name>